<dbReference type="InterPro" id="IPR016812">
    <property type="entry name" value="PPase_methylesterase_euk"/>
</dbReference>
<evidence type="ECO:0000256" key="6">
    <source>
        <dbReference type="PIRSR" id="PIRSR022950-1"/>
    </source>
</evidence>
<feature type="domain" description="AB hydrolase-1" evidence="8">
    <location>
        <begin position="88"/>
        <end position="327"/>
    </location>
</feature>
<dbReference type="PRINTS" id="PR00111">
    <property type="entry name" value="ABHYDROLASE"/>
</dbReference>
<evidence type="ECO:0000256" key="4">
    <source>
        <dbReference type="ARBA" id="ARBA00049203"/>
    </source>
</evidence>
<dbReference type="PANTHER" id="PTHR14189">
    <property type="entry name" value="PROTEIN PHOSPHATASE METHYLESTERASE-1 RELATED"/>
    <property type="match status" value="1"/>
</dbReference>
<sequence length="359" mass="39156">MSDEEADVLPDLPSTAAPTAHRGNDLLRQAVTHGKPPPPPPSTILHGRKRDLSELPWSDFFDKKHEVNIDGDTFNVYLKGEEGPIFYLLHGGGYSGLTWACFVKDLTEIITCRVIAPDLRGHGETKCADEHDLSKDTQVRDIAAIWNSVHGHTDSPICIVGHSMGGALAVHAVNANAIAAKIAGLVVIDVVEGSAMEALGGMVHFLHSRPSSFQSVEKAISWCLGSGTVRSPVAARVSMPSQIRQVSDNEFTWRIDLTATEPYWKNWFEGLSGEFLGCPAPKLLVLAGVDRLDKDLTIGQMQGKFQTCVLPRVGHCVQEDSPAELADEVARFAVRHRFASPSPNHKSGGPPVYERRHHF</sequence>
<feature type="active site" evidence="6">
    <location>
        <position position="163"/>
    </location>
</feature>
<reference evidence="10" key="1">
    <citation type="submission" date="2010-08" db="EMBL/GenBank/DDBJ databases">
        <authorList>
            <consortium name="Caenorhabditis japonica Sequencing Consortium"/>
            <person name="Wilson R.K."/>
        </authorList>
    </citation>
    <scope>NUCLEOTIDE SEQUENCE [LARGE SCALE GENOMIC DNA]</scope>
    <source>
        <strain evidence="10">DF5081</strain>
    </source>
</reference>
<dbReference type="FunFam" id="3.40.50.1820:FF:000152">
    <property type="entry name" value="Protein phosphatase methylesterase 1"/>
    <property type="match status" value="1"/>
</dbReference>
<reference evidence="9" key="2">
    <citation type="submission" date="2022-06" db="UniProtKB">
        <authorList>
            <consortium name="EnsemblMetazoa"/>
        </authorList>
    </citation>
    <scope>IDENTIFICATION</scope>
    <source>
        <strain evidence="9">DF5081</strain>
    </source>
</reference>
<evidence type="ECO:0000313" key="10">
    <source>
        <dbReference type="Proteomes" id="UP000005237"/>
    </source>
</evidence>
<keyword evidence="2 5" id="KW-0719">Serine esterase</keyword>
<feature type="region of interest" description="Disordered" evidence="7">
    <location>
        <begin position="1"/>
        <end position="47"/>
    </location>
</feature>
<dbReference type="EC" id="3.1.1.-" evidence="5"/>
<dbReference type="EnsemblMetazoa" id="CJA12527.1">
    <property type="protein sequence ID" value="CJA12527.1"/>
    <property type="gene ID" value="WBGene00131731"/>
</dbReference>
<dbReference type="Pfam" id="PF12697">
    <property type="entry name" value="Abhydrolase_6"/>
    <property type="match status" value="1"/>
</dbReference>
<dbReference type="PIRSF" id="PIRSF022950">
    <property type="entry name" value="PPase_methylesterase_euk"/>
    <property type="match status" value="1"/>
</dbReference>
<dbReference type="AlphaFoldDB" id="A0A8R1DUP4"/>
<evidence type="ECO:0000313" key="9">
    <source>
        <dbReference type="EnsemblMetazoa" id="CJA12527.1"/>
    </source>
</evidence>
<dbReference type="PANTHER" id="PTHR14189:SF0">
    <property type="entry name" value="PROTEIN PHOSPHATASE METHYLESTERASE 1"/>
    <property type="match status" value="1"/>
</dbReference>
<keyword evidence="10" id="KW-1185">Reference proteome</keyword>
<keyword evidence="3 5" id="KW-0378">Hydrolase</keyword>
<comment type="similarity">
    <text evidence="1 5">Belongs to the AB hydrolase superfamily.</text>
</comment>
<dbReference type="OMA" id="QGKFQTC"/>
<comment type="catalytic activity">
    <reaction evidence="4">
        <text>[phosphatase 2A protein]-C-terminal L-leucine methyl ester + H2O = [phosphatase 2A protein]-C-terminal L-leucine + methanol + H(+)</text>
        <dbReference type="Rhea" id="RHEA:48548"/>
        <dbReference type="Rhea" id="RHEA-COMP:12134"/>
        <dbReference type="Rhea" id="RHEA-COMP:12135"/>
        <dbReference type="ChEBI" id="CHEBI:15377"/>
        <dbReference type="ChEBI" id="CHEBI:15378"/>
        <dbReference type="ChEBI" id="CHEBI:17790"/>
        <dbReference type="ChEBI" id="CHEBI:90516"/>
        <dbReference type="ChEBI" id="CHEBI:90517"/>
        <dbReference type="EC" id="3.1.1.89"/>
    </reaction>
</comment>
<dbReference type="InterPro" id="IPR000073">
    <property type="entry name" value="AB_hydrolase_1"/>
</dbReference>
<dbReference type="Proteomes" id="UP000005237">
    <property type="component" value="Unassembled WGS sequence"/>
</dbReference>
<feature type="region of interest" description="Disordered" evidence="7">
    <location>
        <begin position="340"/>
        <end position="359"/>
    </location>
</feature>
<comment type="function">
    <text evidence="5">Demethylates proteins that have been reversibly carboxymethylated.</text>
</comment>
<organism evidence="9 10">
    <name type="scientific">Caenorhabditis japonica</name>
    <dbReference type="NCBI Taxonomy" id="281687"/>
    <lineage>
        <taxon>Eukaryota</taxon>
        <taxon>Metazoa</taxon>
        <taxon>Ecdysozoa</taxon>
        <taxon>Nematoda</taxon>
        <taxon>Chromadorea</taxon>
        <taxon>Rhabditida</taxon>
        <taxon>Rhabditina</taxon>
        <taxon>Rhabditomorpha</taxon>
        <taxon>Rhabditoidea</taxon>
        <taxon>Rhabditidae</taxon>
        <taxon>Peloderinae</taxon>
        <taxon>Caenorhabditis</taxon>
    </lineage>
</organism>
<evidence type="ECO:0000256" key="5">
    <source>
        <dbReference type="PIRNR" id="PIRNR022950"/>
    </source>
</evidence>
<dbReference type="Gene3D" id="3.40.50.1820">
    <property type="entry name" value="alpha/beta hydrolase"/>
    <property type="match status" value="1"/>
</dbReference>
<feature type="active site" evidence="6">
    <location>
        <position position="189"/>
    </location>
</feature>
<evidence type="ECO:0000256" key="3">
    <source>
        <dbReference type="ARBA" id="ARBA00022801"/>
    </source>
</evidence>
<protein>
    <recommendedName>
        <fullName evidence="5">Protein phosphatase methylesterase 1</fullName>
        <shortName evidence="5">PME-1</shortName>
        <ecNumber evidence="5">3.1.1.-</ecNumber>
    </recommendedName>
</protein>
<feature type="active site" evidence="6">
    <location>
        <position position="315"/>
    </location>
</feature>
<dbReference type="GO" id="GO:0051723">
    <property type="term" value="F:protein methylesterase activity"/>
    <property type="evidence" value="ECO:0007669"/>
    <property type="project" value="UniProtKB-EC"/>
</dbReference>
<dbReference type="InterPro" id="IPR029058">
    <property type="entry name" value="AB_hydrolase_fold"/>
</dbReference>
<proteinExistence type="inferred from homology"/>
<evidence type="ECO:0000256" key="1">
    <source>
        <dbReference type="ARBA" id="ARBA00008645"/>
    </source>
</evidence>
<evidence type="ECO:0000256" key="2">
    <source>
        <dbReference type="ARBA" id="ARBA00022487"/>
    </source>
</evidence>
<evidence type="ECO:0000256" key="7">
    <source>
        <dbReference type="SAM" id="MobiDB-lite"/>
    </source>
</evidence>
<dbReference type="SUPFAM" id="SSF53474">
    <property type="entry name" value="alpha/beta-Hydrolases"/>
    <property type="match status" value="1"/>
</dbReference>
<accession>A0A8R1DUP4</accession>
<evidence type="ECO:0000259" key="8">
    <source>
        <dbReference type="Pfam" id="PF12697"/>
    </source>
</evidence>
<name>A0A8R1DUP4_CAEJA</name>